<keyword evidence="2" id="KW-1185">Reference proteome</keyword>
<reference evidence="1 2" key="1">
    <citation type="journal article" date="2018" name="J. Allergy Clin. Immunol.">
        <title>High-quality assembly of Dermatophagoides pteronyssinus genome and transcriptome reveals a wide range of novel allergens.</title>
        <authorList>
            <person name="Liu X.Y."/>
            <person name="Yang K.Y."/>
            <person name="Wang M.Q."/>
            <person name="Kwok J.S."/>
            <person name="Zeng X."/>
            <person name="Yang Z."/>
            <person name="Xiao X.J."/>
            <person name="Lau C.P."/>
            <person name="Li Y."/>
            <person name="Huang Z.M."/>
            <person name="Ba J.G."/>
            <person name="Yim A.K."/>
            <person name="Ouyang C.Y."/>
            <person name="Ngai S.M."/>
            <person name="Chan T.F."/>
            <person name="Leung E.L."/>
            <person name="Liu L."/>
            <person name="Liu Z.G."/>
            <person name="Tsui S.K."/>
        </authorList>
    </citation>
    <scope>NUCLEOTIDE SEQUENCE [LARGE SCALE GENOMIC DNA]</scope>
    <source>
        <strain evidence="1">Derp</strain>
    </source>
</reference>
<dbReference type="Proteomes" id="UP000887458">
    <property type="component" value="Unassembled WGS sequence"/>
</dbReference>
<dbReference type="EMBL" id="NJHN03000023">
    <property type="protein sequence ID" value="KAH9425050.1"/>
    <property type="molecule type" value="Genomic_DNA"/>
</dbReference>
<organism evidence="1 2">
    <name type="scientific">Dermatophagoides pteronyssinus</name>
    <name type="common">European house dust mite</name>
    <dbReference type="NCBI Taxonomy" id="6956"/>
    <lineage>
        <taxon>Eukaryota</taxon>
        <taxon>Metazoa</taxon>
        <taxon>Ecdysozoa</taxon>
        <taxon>Arthropoda</taxon>
        <taxon>Chelicerata</taxon>
        <taxon>Arachnida</taxon>
        <taxon>Acari</taxon>
        <taxon>Acariformes</taxon>
        <taxon>Sarcoptiformes</taxon>
        <taxon>Astigmata</taxon>
        <taxon>Psoroptidia</taxon>
        <taxon>Analgoidea</taxon>
        <taxon>Pyroglyphidae</taxon>
        <taxon>Dermatophagoidinae</taxon>
        <taxon>Dermatophagoides</taxon>
    </lineage>
</organism>
<comment type="caution">
    <text evidence="1">The sequence shown here is derived from an EMBL/GenBank/DDBJ whole genome shotgun (WGS) entry which is preliminary data.</text>
</comment>
<reference evidence="1 2" key="2">
    <citation type="journal article" date="2022" name="Mol. Biol. Evol.">
        <title>Comparative Genomics Reveals Insights into the Divergent Evolution of Astigmatic Mites and Household Pest Adaptations.</title>
        <authorList>
            <person name="Xiong Q."/>
            <person name="Wan A.T."/>
            <person name="Liu X."/>
            <person name="Fung C.S."/>
            <person name="Xiao X."/>
            <person name="Malainual N."/>
            <person name="Hou J."/>
            <person name="Wang L."/>
            <person name="Wang M."/>
            <person name="Yang K.Y."/>
            <person name="Cui Y."/>
            <person name="Leung E.L."/>
            <person name="Nong W."/>
            <person name="Shin S.K."/>
            <person name="Au S.W."/>
            <person name="Jeong K.Y."/>
            <person name="Chew F.T."/>
            <person name="Hui J.H."/>
            <person name="Leung T.F."/>
            <person name="Tungtrongchitr A."/>
            <person name="Zhong N."/>
            <person name="Liu Z."/>
            <person name="Tsui S.K."/>
        </authorList>
    </citation>
    <scope>NUCLEOTIDE SEQUENCE [LARGE SCALE GENOMIC DNA]</scope>
    <source>
        <strain evidence="1">Derp</strain>
    </source>
</reference>
<protein>
    <submittedName>
        <fullName evidence="1">Uncharacterized protein</fullName>
    </submittedName>
</protein>
<evidence type="ECO:0000313" key="2">
    <source>
        <dbReference type="Proteomes" id="UP000887458"/>
    </source>
</evidence>
<gene>
    <name evidence="1" type="ORF">DERP_011778</name>
</gene>
<proteinExistence type="predicted"/>
<name>A0ABQ8JRN2_DERPT</name>
<evidence type="ECO:0000313" key="1">
    <source>
        <dbReference type="EMBL" id="KAH9425050.1"/>
    </source>
</evidence>
<accession>A0ABQ8JRN2</accession>
<sequence>MEINPGNDMKPSLLAANRFNDRFDGSIMNSVPNLTDLVATKRNNPITINGSEERNVFLNLSIKEILLFINLDSGDKAPLMAIKQPTPTSIKLQPYISVLEKRRSNEGKSTAKMAKQVAINNDDIILDKYGNLFVSGYCMDCWPMFCQLIHFELDLT</sequence>